<protein>
    <submittedName>
        <fullName evidence="4">Cobalt-zinc-cadmium resistance protein CzcB</fullName>
    </submittedName>
</protein>
<organism evidence="4 5">
    <name type="scientific">Falsiruegeria mediterranea M17</name>
    <dbReference type="NCBI Taxonomy" id="1200281"/>
    <lineage>
        <taxon>Bacteria</taxon>
        <taxon>Pseudomonadati</taxon>
        <taxon>Pseudomonadota</taxon>
        <taxon>Alphaproteobacteria</taxon>
        <taxon>Rhodobacterales</taxon>
        <taxon>Roseobacteraceae</taxon>
        <taxon>Falsiruegeria</taxon>
    </lineage>
</organism>
<dbReference type="AlphaFoldDB" id="A0A2R8CDX7"/>
<evidence type="ECO:0000313" key="5">
    <source>
        <dbReference type="Proteomes" id="UP000244898"/>
    </source>
</evidence>
<dbReference type="NCBIfam" id="TIGR01730">
    <property type="entry name" value="RND_mfp"/>
    <property type="match status" value="1"/>
</dbReference>
<dbReference type="Gene3D" id="2.40.50.100">
    <property type="match status" value="1"/>
</dbReference>
<dbReference type="InterPro" id="IPR058647">
    <property type="entry name" value="BSH_CzcB-like"/>
</dbReference>
<dbReference type="Pfam" id="PF25973">
    <property type="entry name" value="BSH_CzcB"/>
    <property type="match status" value="1"/>
</dbReference>
<reference evidence="5" key="1">
    <citation type="submission" date="2018-03" db="EMBL/GenBank/DDBJ databases">
        <authorList>
            <person name="Rodrigo-Torres L."/>
            <person name="Arahal R. D."/>
            <person name="Lucena T."/>
        </authorList>
    </citation>
    <scope>NUCLEOTIDE SEQUENCE [LARGE SCALE GENOMIC DNA]</scope>
    <source>
        <strain evidence="5">CECT 7615</strain>
    </source>
</reference>
<keyword evidence="5" id="KW-1185">Reference proteome</keyword>
<dbReference type="PANTHER" id="PTHR30469">
    <property type="entry name" value="MULTIDRUG RESISTANCE PROTEIN MDTA"/>
    <property type="match status" value="1"/>
</dbReference>
<accession>A0A2R8CDX7</accession>
<sequence length="258" mass="27983">MAALASAPLAAKVYDCVIDPSETVDVAGPTGGVVSEVFFEPGEQVEKGQVLARLESTIQRATVQMLELRAGDTSEIEAQRAQLEFLEGRLERTQTLLDRGVVSHGVLEEIQSSVDANRSLLARAELARRVAQEELTRAKASLSLLEIRSPIDGVILKRYFDNGEYLPLEGSIATIVQLDPLEVVSFLPVREYNSVSLGEIAQVEPAAPVDGAYPAKVSRIDRVFDVASGTFGLQLRLDNPDLKIPAGHRCKVTFGVEN</sequence>
<proteinExistence type="inferred from homology"/>
<dbReference type="Gene3D" id="2.40.30.170">
    <property type="match status" value="1"/>
</dbReference>
<comment type="similarity">
    <text evidence="1">Belongs to the membrane fusion protein (MFP) (TC 8.A.1) family.</text>
</comment>
<dbReference type="SUPFAM" id="SSF111369">
    <property type="entry name" value="HlyD-like secretion proteins"/>
    <property type="match status" value="1"/>
</dbReference>
<dbReference type="Proteomes" id="UP000244898">
    <property type="component" value="Unassembled WGS sequence"/>
</dbReference>
<evidence type="ECO:0000313" key="4">
    <source>
        <dbReference type="EMBL" id="SPJ30621.1"/>
    </source>
</evidence>
<evidence type="ECO:0000259" key="3">
    <source>
        <dbReference type="Pfam" id="PF25973"/>
    </source>
</evidence>
<feature type="domain" description="CzcB-like barrel-sandwich hybrid" evidence="3">
    <location>
        <begin position="23"/>
        <end position="175"/>
    </location>
</feature>
<keyword evidence="2" id="KW-0175">Coiled coil</keyword>
<dbReference type="GO" id="GO:0015562">
    <property type="term" value="F:efflux transmembrane transporter activity"/>
    <property type="evidence" value="ECO:0007669"/>
    <property type="project" value="TreeGrafter"/>
</dbReference>
<dbReference type="InterPro" id="IPR006143">
    <property type="entry name" value="RND_pump_MFP"/>
</dbReference>
<evidence type="ECO:0000256" key="2">
    <source>
        <dbReference type="SAM" id="Coils"/>
    </source>
</evidence>
<evidence type="ECO:0000256" key="1">
    <source>
        <dbReference type="ARBA" id="ARBA00009477"/>
    </source>
</evidence>
<dbReference type="OrthoDB" id="9791520at2"/>
<name>A0A2R8CDX7_9RHOB</name>
<dbReference type="EMBL" id="ONZG01000012">
    <property type="protein sequence ID" value="SPJ30621.1"/>
    <property type="molecule type" value="Genomic_DNA"/>
</dbReference>
<dbReference type="GO" id="GO:1990281">
    <property type="term" value="C:efflux pump complex"/>
    <property type="evidence" value="ECO:0007669"/>
    <property type="project" value="TreeGrafter"/>
</dbReference>
<gene>
    <name evidence="4" type="primary">czcB_1</name>
    <name evidence="4" type="ORF">TRM7615_04155</name>
</gene>
<feature type="coiled-coil region" evidence="2">
    <location>
        <begin position="121"/>
        <end position="148"/>
    </location>
</feature>
<dbReference type="Gene3D" id="1.10.287.470">
    <property type="entry name" value="Helix hairpin bin"/>
    <property type="match status" value="1"/>
</dbReference>